<feature type="compositionally biased region" description="Basic and acidic residues" evidence="4">
    <location>
        <begin position="357"/>
        <end position="395"/>
    </location>
</feature>
<reference evidence="6" key="1">
    <citation type="submission" date="2020-11" db="EMBL/GenBank/DDBJ databases">
        <authorList>
            <person name="Tran Van P."/>
        </authorList>
    </citation>
    <scope>NUCLEOTIDE SEQUENCE</scope>
</reference>
<feature type="domain" description="RRM" evidence="5">
    <location>
        <begin position="1259"/>
        <end position="1335"/>
    </location>
</feature>
<evidence type="ECO:0000313" key="6">
    <source>
        <dbReference type="EMBL" id="CAD7399680.1"/>
    </source>
</evidence>
<feature type="compositionally biased region" description="Basic and acidic residues" evidence="4">
    <location>
        <begin position="743"/>
        <end position="757"/>
    </location>
</feature>
<evidence type="ECO:0000259" key="5">
    <source>
        <dbReference type="PROSITE" id="PS50102"/>
    </source>
</evidence>
<sequence length="1335" mass="151939">MSLVLVRSMTQYLESRQSLVSSWLRLYSGRAQRICPQYGAARIYDRDTCFHDRPRALLVLSLYSGRAQHRSLHTGLSFRYVKLRRALLYRPDGASRLEEPMVGGSLFLRFFWFVKMSVIIRLQNLPWSANALDIRQYFRGLSIPEGGVHIVGGEQGDAFIAFSTDEDARQGMMMDGGKIKEVKLKLLLSSRTEMQKVIEQARQQSVTLHSFMQMPAPPIVPLPSLPTMPNLPGILGQQPIPSAMPVAIPSSITATQPTQMSPISTVPDLPPATTVSERHEPERDQKDTDASVNNKDKKDRKDRSRSRDRDSDRRNKKDRDRGSGRRDRDRDRDRSRRRRERSVSRDRDRNNRRRDRKERSRSRDRSRSKDRDSKRNSRDRRRDSSSLPKDEKQSNEEMTGMGHFQKEHKLPLLANPVTSHPKIDPSIPAKTSTPTRPTPWDGPRGPAPLIGNTQPLFKPLPGGPQGIRPLHMPFDVNHTHLDSKQSRLDVNLSRRDVNLPRMDASQSRMNINQPRMNVNQPHMNMNQPHMGSNQPHMDLNQPHIDINQPRMDVHQPIIDVEQSRMDIHPPRMEVHPSRMDGHPSRMDGHPSRMDGHPSRMDGHLSRMDLHPPRMDLHPSRMDVGHPHDMDGRRPLGAPSFSGEARPPISTLPHSLEPLQNPFLKKDGFMGREINRDGISTRGRESWPPSRHGLDANRFPRPERGFPSHPQETPFGNELDDYDRQLDYDNNTSRNFRGNSRGMGDFRRGSFPHRDRLVHGPGSNMPDRGISGPNPNDLDRRGGLNSFSSIDRRGPFRGDRNEINSFQRDRFDPFDRSQTNDRQYPGRPIAPAGDRFSRDRHPNDKRPFDSRNVMPAMCVEIRNMPTDVAYADVRRFFNGLYISNTGLKLINDNHGNRVGIAYVRFGRPDHKDIALNYNGKPLRGSAVEVLHLSDEIFDKAIDSYRPMHDSDEEDEEEDQKKSSQEQEPFVCITVHDLPPYAKEADLHKLFKDIKIEEVLMLMSNEKKEYIAFVRFNTPEDAKTAMKSNLKPTIGHKAVKLNPCTIEQFNETKEIKIQPEKNKVEIKSETLSAPDDKTIIKAQSDPRQNREAPLEPIKPETVKSPSAISDCILLKGLPVSANDRDILDFFTDVGLVPLRIHIMLDKFSQPTGDAFCEFGCSEEASRATTKNNMPLGKENISVETIPRPEMHEALGMPLPPLPMVPRMPGSIGNRNMPGSRPIGLLGLSPGPMANRMPILGQHQQPLPPQDVPIEGFGKPGCVLALENVPFRADIEEILDFFSGFELARENVIRRFNDQGFPTGDARVALESPSEAQRAIRDLRYSKMRGRPIHVKIL</sequence>
<feature type="domain" description="RRM" evidence="5">
    <location>
        <begin position="969"/>
        <end position="1060"/>
    </location>
</feature>
<keyword evidence="1" id="KW-0677">Repeat</keyword>
<evidence type="ECO:0000256" key="4">
    <source>
        <dbReference type="SAM" id="MobiDB-lite"/>
    </source>
</evidence>
<feature type="compositionally biased region" description="Polar residues" evidence="4">
    <location>
        <begin position="255"/>
        <end position="264"/>
    </location>
</feature>
<dbReference type="SUPFAM" id="SSF54928">
    <property type="entry name" value="RNA-binding domain, RBD"/>
    <property type="match status" value="4"/>
</dbReference>
<accession>A0A7R9CNQ0</accession>
<feature type="region of interest" description="Disordered" evidence="4">
    <location>
        <begin position="570"/>
        <end position="663"/>
    </location>
</feature>
<feature type="domain" description="RRM" evidence="5">
    <location>
        <begin position="856"/>
        <end position="933"/>
    </location>
</feature>
<gene>
    <name evidence="6" type="ORF">TPSB3V08_LOCUS2271</name>
</gene>
<organism evidence="6">
    <name type="scientific">Timema poppense</name>
    <name type="common">Walking stick</name>
    <dbReference type="NCBI Taxonomy" id="170557"/>
    <lineage>
        <taxon>Eukaryota</taxon>
        <taxon>Metazoa</taxon>
        <taxon>Ecdysozoa</taxon>
        <taxon>Arthropoda</taxon>
        <taxon>Hexapoda</taxon>
        <taxon>Insecta</taxon>
        <taxon>Pterygota</taxon>
        <taxon>Neoptera</taxon>
        <taxon>Polyneoptera</taxon>
        <taxon>Phasmatodea</taxon>
        <taxon>Timematodea</taxon>
        <taxon>Timematoidea</taxon>
        <taxon>Timematidae</taxon>
        <taxon>Timema</taxon>
    </lineage>
</organism>
<feature type="compositionally biased region" description="Basic and acidic residues" evidence="4">
    <location>
        <begin position="789"/>
        <end position="818"/>
    </location>
</feature>
<dbReference type="CDD" id="cd12254">
    <property type="entry name" value="RRM_hnRNPH_ESRPs_RBM12_like"/>
    <property type="match status" value="2"/>
</dbReference>
<feature type="region of interest" description="Disordered" evidence="4">
    <location>
        <begin position="415"/>
        <end position="439"/>
    </location>
</feature>
<protein>
    <recommendedName>
        <fullName evidence="5">RRM domain-containing protein</fullName>
    </recommendedName>
</protein>
<feature type="region of interest" description="Disordered" evidence="4">
    <location>
        <begin position="942"/>
        <end position="967"/>
    </location>
</feature>
<feature type="compositionally biased region" description="Basic and acidic residues" evidence="4">
    <location>
        <begin position="691"/>
        <end position="705"/>
    </location>
</feature>
<dbReference type="CDD" id="cd00590">
    <property type="entry name" value="RRM_SF"/>
    <property type="match status" value="1"/>
</dbReference>
<feature type="domain" description="RRM" evidence="5">
    <location>
        <begin position="118"/>
        <end position="191"/>
    </location>
</feature>
<dbReference type="Pfam" id="PF00076">
    <property type="entry name" value="RRM_1"/>
    <property type="match status" value="4"/>
</dbReference>
<dbReference type="GO" id="GO:0003723">
    <property type="term" value="F:RNA binding"/>
    <property type="evidence" value="ECO:0007669"/>
    <property type="project" value="UniProtKB-UniRule"/>
</dbReference>
<keyword evidence="2 3" id="KW-0694">RNA-binding</keyword>
<dbReference type="Gene3D" id="3.30.70.330">
    <property type="match status" value="5"/>
</dbReference>
<dbReference type="EMBL" id="OD000886">
    <property type="protein sequence ID" value="CAD7399680.1"/>
    <property type="molecule type" value="Genomic_DNA"/>
</dbReference>
<feature type="region of interest" description="Disordered" evidence="4">
    <location>
        <begin position="678"/>
        <end position="848"/>
    </location>
</feature>
<proteinExistence type="predicted"/>
<dbReference type="SMART" id="SM00360">
    <property type="entry name" value="RRM"/>
    <property type="match status" value="5"/>
</dbReference>
<evidence type="ECO:0000256" key="3">
    <source>
        <dbReference type="PROSITE-ProRule" id="PRU00176"/>
    </source>
</evidence>
<evidence type="ECO:0000256" key="1">
    <source>
        <dbReference type="ARBA" id="ARBA00022737"/>
    </source>
</evidence>
<feature type="compositionally biased region" description="Basic and acidic residues" evidence="4">
    <location>
        <begin position="276"/>
        <end position="334"/>
    </location>
</feature>
<dbReference type="InterPro" id="IPR000504">
    <property type="entry name" value="RRM_dom"/>
</dbReference>
<feature type="region of interest" description="Disordered" evidence="4">
    <location>
        <begin position="255"/>
        <end position="398"/>
    </location>
</feature>
<name>A0A7R9CNQ0_TIMPO</name>
<feature type="compositionally biased region" description="Basic and acidic residues" evidence="4">
    <location>
        <begin position="834"/>
        <end position="848"/>
    </location>
</feature>
<dbReference type="InterPro" id="IPR035979">
    <property type="entry name" value="RBD_domain_sf"/>
</dbReference>
<evidence type="ECO:0000256" key="2">
    <source>
        <dbReference type="ARBA" id="ARBA00022884"/>
    </source>
</evidence>
<dbReference type="InterPro" id="IPR050666">
    <property type="entry name" value="ESRP"/>
</dbReference>
<dbReference type="CDD" id="cd12510">
    <property type="entry name" value="RRM1_RBM12_like"/>
    <property type="match status" value="1"/>
</dbReference>
<dbReference type="PROSITE" id="PS50102">
    <property type="entry name" value="RRM"/>
    <property type="match status" value="4"/>
</dbReference>
<feature type="compositionally biased region" description="Polar residues" evidence="4">
    <location>
        <begin position="727"/>
        <end position="737"/>
    </location>
</feature>
<dbReference type="PANTHER" id="PTHR13976">
    <property type="entry name" value="HETEROGENEOUS NUCLEAR RIBONUCLEOPROTEIN-RELATED"/>
    <property type="match status" value="1"/>
</dbReference>
<dbReference type="InterPro" id="IPR012677">
    <property type="entry name" value="Nucleotide-bd_a/b_plait_sf"/>
</dbReference>
<feature type="compositionally biased region" description="Basic and acidic residues" evidence="4">
    <location>
        <begin position="570"/>
        <end position="633"/>
    </location>
</feature>